<dbReference type="PROSITE" id="PS50090">
    <property type="entry name" value="MYB_LIKE"/>
    <property type="match status" value="1"/>
</dbReference>
<reference evidence="6 7" key="1">
    <citation type="journal article" date="2021" name="Commun. Biol.">
        <title>The genome of Shorea leprosula (Dipterocarpaceae) highlights the ecological relevance of drought in aseasonal tropical rainforests.</title>
        <authorList>
            <person name="Ng K.K.S."/>
            <person name="Kobayashi M.J."/>
            <person name="Fawcett J.A."/>
            <person name="Hatakeyama M."/>
            <person name="Paape T."/>
            <person name="Ng C.H."/>
            <person name="Ang C.C."/>
            <person name="Tnah L.H."/>
            <person name="Lee C.T."/>
            <person name="Nishiyama T."/>
            <person name="Sese J."/>
            <person name="O'Brien M.J."/>
            <person name="Copetti D."/>
            <person name="Mohd Noor M.I."/>
            <person name="Ong R.C."/>
            <person name="Putra M."/>
            <person name="Sireger I.Z."/>
            <person name="Indrioko S."/>
            <person name="Kosugi Y."/>
            <person name="Izuno A."/>
            <person name="Isagi Y."/>
            <person name="Lee S.L."/>
            <person name="Shimizu K.K."/>
        </authorList>
    </citation>
    <scope>NUCLEOTIDE SEQUENCE [LARGE SCALE GENOMIC DNA]</scope>
    <source>
        <strain evidence="6">214</strain>
    </source>
</reference>
<feature type="compositionally biased region" description="Basic and acidic residues" evidence="3">
    <location>
        <begin position="48"/>
        <end position="61"/>
    </location>
</feature>
<evidence type="ECO:0000259" key="4">
    <source>
        <dbReference type="PROSITE" id="PS50090"/>
    </source>
</evidence>
<feature type="domain" description="Myb-like" evidence="4">
    <location>
        <begin position="154"/>
        <end position="203"/>
    </location>
</feature>
<dbReference type="InterPro" id="IPR017930">
    <property type="entry name" value="Myb_dom"/>
</dbReference>
<dbReference type="PANTHER" id="PTHR47430:SF4">
    <property type="entry name" value="GB|AAC33480.1"/>
    <property type="match status" value="1"/>
</dbReference>
<gene>
    <name evidence="6" type="ORF">SLEP1_g19983</name>
</gene>
<keyword evidence="2" id="KW-0539">Nucleus</keyword>
<dbReference type="PROSITE" id="PS51294">
    <property type="entry name" value="HTH_MYB"/>
    <property type="match status" value="1"/>
</dbReference>
<protein>
    <submittedName>
        <fullName evidence="6">Uncharacterized protein</fullName>
    </submittedName>
</protein>
<comment type="subcellular location">
    <subcellularLocation>
        <location evidence="1">Nucleus</location>
    </subcellularLocation>
</comment>
<evidence type="ECO:0000313" key="7">
    <source>
        <dbReference type="Proteomes" id="UP001054252"/>
    </source>
</evidence>
<keyword evidence="7" id="KW-1185">Reference proteome</keyword>
<sequence length="233" mass="27581">MISKKIKNKEEHQDDFIEISAVDSKAVMEGEENQVIHEKKHRTKKRKLELNEDEKKSQEAGKKHKKIKVSDKIEANKNGEDNLVHGKRFSKEEDKILEKAISNNIELHGLGKDGLNMILNCQSHPEVRNCWKEMGAALPWRPTSSVYYQAHILFERDEKHKWSAEEYEMIRKYVEEHGTKWKTLAKVLGRHRLHVKDTWRRIKLTNRKRGPWSQEEYQTLFDLVNMDSVYEGH</sequence>
<dbReference type="Proteomes" id="UP001054252">
    <property type="component" value="Unassembled WGS sequence"/>
</dbReference>
<evidence type="ECO:0000259" key="5">
    <source>
        <dbReference type="PROSITE" id="PS51294"/>
    </source>
</evidence>
<dbReference type="GO" id="GO:0005634">
    <property type="term" value="C:nucleus"/>
    <property type="evidence" value="ECO:0007669"/>
    <property type="project" value="UniProtKB-SubCell"/>
</dbReference>
<dbReference type="Gene3D" id="1.10.10.60">
    <property type="entry name" value="Homeodomain-like"/>
    <property type="match status" value="1"/>
</dbReference>
<dbReference type="InterPro" id="IPR001005">
    <property type="entry name" value="SANT/Myb"/>
</dbReference>
<name>A0AAV5JA28_9ROSI</name>
<evidence type="ECO:0000313" key="6">
    <source>
        <dbReference type="EMBL" id="GKV08342.1"/>
    </source>
</evidence>
<feature type="region of interest" description="Disordered" evidence="3">
    <location>
        <begin position="31"/>
        <end position="67"/>
    </location>
</feature>
<dbReference type="SMART" id="SM00717">
    <property type="entry name" value="SANT"/>
    <property type="match status" value="2"/>
</dbReference>
<feature type="compositionally biased region" description="Basic residues" evidence="3">
    <location>
        <begin position="38"/>
        <end position="47"/>
    </location>
</feature>
<dbReference type="EMBL" id="BPVZ01000028">
    <property type="protein sequence ID" value="GKV08342.1"/>
    <property type="molecule type" value="Genomic_DNA"/>
</dbReference>
<dbReference type="SUPFAM" id="SSF46689">
    <property type="entry name" value="Homeodomain-like"/>
    <property type="match status" value="1"/>
</dbReference>
<evidence type="ECO:0000256" key="1">
    <source>
        <dbReference type="ARBA" id="ARBA00004123"/>
    </source>
</evidence>
<dbReference type="AlphaFoldDB" id="A0AAV5JA28"/>
<dbReference type="PANTHER" id="PTHR47430">
    <property type="entry name" value="GB|AAC33480.1"/>
    <property type="match status" value="1"/>
</dbReference>
<evidence type="ECO:0000256" key="2">
    <source>
        <dbReference type="ARBA" id="ARBA00023242"/>
    </source>
</evidence>
<accession>A0AAV5JA28</accession>
<comment type="caution">
    <text evidence="6">The sequence shown here is derived from an EMBL/GenBank/DDBJ whole genome shotgun (WGS) entry which is preliminary data.</text>
</comment>
<dbReference type="InterPro" id="IPR009057">
    <property type="entry name" value="Homeodomain-like_sf"/>
</dbReference>
<feature type="domain" description="HTH myb-type" evidence="5">
    <location>
        <begin position="159"/>
        <end position="207"/>
    </location>
</feature>
<dbReference type="Pfam" id="PF13921">
    <property type="entry name" value="Myb_DNA-bind_6"/>
    <property type="match status" value="1"/>
</dbReference>
<organism evidence="6 7">
    <name type="scientific">Rubroshorea leprosula</name>
    <dbReference type="NCBI Taxonomy" id="152421"/>
    <lineage>
        <taxon>Eukaryota</taxon>
        <taxon>Viridiplantae</taxon>
        <taxon>Streptophyta</taxon>
        <taxon>Embryophyta</taxon>
        <taxon>Tracheophyta</taxon>
        <taxon>Spermatophyta</taxon>
        <taxon>Magnoliopsida</taxon>
        <taxon>eudicotyledons</taxon>
        <taxon>Gunneridae</taxon>
        <taxon>Pentapetalae</taxon>
        <taxon>rosids</taxon>
        <taxon>malvids</taxon>
        <taxon>Malvales</taxon>
        <taxon>Dipterocarpaceae</taxon>
        <taxon>Rubroshorea</taxon>
    </lineage>
</organism>
<proteinExistence type="predicted"/>
<evidence type="ECO:0000256" key="3">
    <source>
        <dbReference type="SAM" id="MobiDB-lite"/>
    </source>
</evidence>